<evidence type="ECO:0000256" key="7">
    <source>
        <dbReference type="ARBA" id="ARBA00023136"/>
    </source>
</evidence>
<gene>
    <name evidence="15" type="ORF">Q7C36_021558</name>
</gene>
<evidence type="ECO:0000256" key="9">
    <source>
        <dbReference type="ARBA" id="ARBA00023180"/>
    </source>
</evidence>
<dbReference type="InterPro" id="IPR013098">
    <property type="entry name" value="Ig_I-set"/>
</dbReference>
<reference evidence="15" key="1">
    <citation type="submission" date="2023-08" db="EMBL/GenBank/DDBJ databases">
        <title>Pelteobagrus vachellii genome.</title>
        <authorList>
            <person name="Liu H."/>
        </authorList>
    </citation>
    <scope>NUCLEOTIDE SEQUENCE</scope>
    <source>
        <strain evidence="15">PRFRI_2022a</strain>
        <tissue evidence="15">Muscle</tissue>
    </source>
</reference>
<evidence type="ECO:0000256" key="6">
    <source>
        <dbReference type="ARBA" id="ARBA00022989"/>
    </source>
</evidence>
<keyword evidence="5" id="KW-0677">Repeat</keyword>
<evidence type="ECO:0000256" key="2">
    <source>
        <dbReference type="ARBA" id="ARBA00009588"/>
    </source>
</evidence>
<keyword evidence="9" id="KW-0325">Glycoprotein</keyword>
<feature type="domain" description="Fibronectin type-III" evidence="14">
    <location>
        <begin position="467"/>
        <end position="561"/>
    </location>
</feature>
<dbReference type="Pfam" id="PF13927">
    <property type="entry name" value="Ig_3"/>
    <property type="match status" value="1"/>
</dbReference>
<proteinExistence type="inferred from homology"/>
<dbReference type="InterPro" id="IPR036116">
    <property type="entry name" value="FN3_sf"/>
</dbReference>
<dbReference type="PANTHER" id="PTHR44170:SF20">
    <property type="entry name" value="IMMUNOGLOBULIN SUPERFAMILY DCC SUBCLASS MEMBER 3"/>
    <property type="match status" value="1"/>
</dbReference>
<accession>A0AA88J5Q7</accession>
<dbReference type="SUPFAM" id="SSF48726">
    <property type="entry name" value="Immunoglobulin"/>
    <property type="match status" value="4"/>
</dbReference>
<feature type="domain" description="Ig-like" evidence="13">
    <location>
        <begin position="32"/>
        <end position="129"/>
    </location>
</feature>
<evidence type="ECO:0000259" key="13">
    <source>
        <dbReference type="PROSITE" id="PS50835"/>
    </source>
</evidence>
<comment type="similarity">
    <text evidence="2">Belongs to the immunoglobulin superfamily. DCC family.</text>
</comment>
<evidence type="ECO:0008006" key="17">
    <source>
        <dbReference type="Google" id="ProtNLM"/>
    </source>
</evidence>
<evidence type="ECO:0000256" key="4">
    <source>
        <dbReference type="ARBA" id="ARBA00022729"/>
    </source>
</evidence>
<dbReference type="FunFam" id="2.60.40.10:FF:000930">
    <property type="entry name" value="immunoglobulin superfamily DCC subclass member 3"/>
    <property type="match status" value="1"/>
</dbReference>
<feature type="signal peptide" evidence="12">
    <location>
        <begin position="1"/>
        <end position="29"/>
    </location>
</feature>
<protein>
    <recommendedName>
        <fullName evidence="17">Immunoglobulin superfamily DCC subclass member 3</fullName>
    </recommendedName>
</protein>
<keyword evidence="16" id="KW-1185">Reference proteome</keyword>
<evidence type="ECO:0000256" key="5">
    <source>
        <dbReference type="ARBA" id="ARBA00022737"/>
    </source>
</evidence>
<dbReference type="EMBL" id="JAVHJS010000023">
    <property type="protein sequence ID" value="KAK2819912.1"/>
    <property type="molecule type" value="Genomic_DNA"/>
</dbReference>
<dbReference type="CDD" id="cd00063">
    <property type="entry name" value="FN3"/>
    <property type="match status" value="2"/>
</dbReference>
<dbReference type="InterPro" id="IPR003961">
    <property type="entry name" value="FN3_dom"/>
</dbReference>
<dbReference type="InterPro" id="IPR013783">
    <property type="entry name" value="Ig-like_fold"/>
</dbReference>
<dbReference type="InterPro" id="IPR003598">
    <property type="entry name" value="Ig_sub2"/>
</dbReference>
<dbReference type="Pfam" id="PF07679">
    <property type="entry name" value="I-set"/>
    <property type="match status" value="2"/>
</dbReference>
<keyword evidence="10" id="KW-0393">Immunoglobulin domain</keyword>
<keyword evidence="4 12" id="KW-0732">Signal</keyword>
<evidence type="ECO:0000313" key="15">
    <source>
        <dbReference type="EMBL" id="KAK2819912.1"/>
    </source>
</evidence>
<sequence>MNMATGRRLLAAARLLGIWLSAFVGVSRGAELSFTLEPSDIIAVQEQPLMLHCQVEGIPPITTQWRRNSALLLEDKNYTTFINGSLLIGRFQRSRSDGSSDEGDYECVAQNSFGLVVSRKAKVQAATMAEFHVHPRSVRADLAGVARFQCQIHGLPEPVISWEKDDRAVDTSDERYTLLPTGVLQITGVRLEDSGVFCCVAHNSAGVKHSAGARLTVSDGRPIGVEGIQVLGTGNLMISDVRVKHSGVYVCAANKPGTRLRRTAQGRLVVQAPAEFVQPPQSVARPVGTTAIFTCLAQGEPSPQLTWLKNGQILEPGGHVKLRNNNSTLTISSISQEDEAIYQCIAENSAGSSQASARLTVLWADGLPGIPSGVRADALSPTSIQVSWNEPAQNTQDIIGYVLHIRKTADPVEMEYQEAVSKVTLQQVVADLEPSTSYSFYVKAYTSRGASKASATAQESTLGEVPAPPYLHTKMMNSSVVQVTWEPSAKMGQHDGFKIYYRKAHEPQYTGPVTFNRNVTHYNISLKDPAAVYEIKVLAFNQYGDGNATLRFVSLKEAVEKSVSNTPCDCIKEENKSSATGIIIGIHIGVTCIIFCVLFLMFSYRGRLMVCKTAQAAPQVGRDVMVPAAAVVLESSSSSQGALPLNGLHTSGIDSNGVNCIGVSSERERLVSGPTDAAHMMENLLASCSLNETQLSTLPLDDFSLMDEHQVSYRSEVQVDEG</sequence>
<evidence type="ECO:0000313" key="16">
    <source>
        <dbReference type="Proteomes" id="UP001187315"/>
    </source>
</evidence>
<dbReference type="GO" id="GO:0016020">
    <property type="term" value="C:membrane"/>
    <property type="evidence" value="ECO:0007669"/>
    <property type="project" value="UniProtKB-SubCell"/>
</dbReference>
<organism evidence="15 16">
    <name type="scientific">Tachysurus vachellii</name>
    <name type="common">Darkbarbel catfish</name>
    <name type="synonym">Pelteobagrus vachellii</name>
    <dbReference type="NCBI Taxonomy" id="175792"/>
    <lineage>
        <taxon>Eukaryota</taxon>
        <taxon>Metazoa</taxon>
        <taxon>Chordata</taxon>
        <taxon>Craniata</taxon>
        <taxon>Vertebrata</taxon>
        <taxon>Euteleostomi</taxon>
        <taxon>Actinopterygii</taxon>
        <taxon>Neopterygii</taxon>
        <taxon>Teleostei</taxon>
        <taxon>Ostariophysi</taxon>
        <taxon>Siluriformes</taxon>
        <taxon>Bagridae</taxon>
        <taxon>Tachysurus</taxon>
    </lineage>
</organism>
<comment type="subcellular location">
    <subcellularLocation>
        <location evidence="1">Membrane</location>
        <topology evidence="1">Single-pass membrane protein</topology>
    </subcellularLocation>
</comment>
<dbReference type="Gene3D" id="2.60.40.10">
    <property type="entry name" value="Immunoglobulins"/>
    <property type="match status" value="5"/>
</dbReference>
<keyword evidence="8" id="KW-1015">Disulfide bond</keyword>
<dbReference type="InterPro" id="IPR036179">
    <property type="entry name" value="Ig-like_dom_sf"/>
</dbReference>
<feature type="domain" description="Ig-like" evidence="13">
    <location>
        <begin position="273"/>
        <end position="360"/>
    </location>
</feature>
<dbReference type="InterPro" id="IPR007110">
    <property type="entry name" value="Ig-like_dom"/>
</dbReference>
<keyword evidence="7 11" id="KW-0472">Membrane</keyword>
<dbReference type="AlphaFoldDB" id="A0AA88J5Q7"/>
<evidence type="ECO:0000256" key="12">
    <source>
        <dbReference type="SAM" id="SignalP"/>
    </source>
</evidence>
<feature type="domain" description="Ig-like" evidence="13">
    <location>
        <begin position="145"/>
        <end position="218"/>
    </location>
</feature>
<evidence type="ECO:0000256" key="1">
    <source>
        <dbReference type="ARBA" id="ARBA00004167"/>
    </source>
</evidence>
<comment type="caution">
    <text evidence="15">The sequence shown here is derived from an EMBL/GenBank/DDBJ whole genome shotgun (WGS) entry which is preliminary data.</text>
</comment>
<dbReference type="FunFam" id="2.60.40.10:FF:000299">
    <property type="entry name" value="protogenin isoform X2"/>
    <property type="match status" value="1"/>
</dbReference>
<evidence type="ECO:0000256" key="8">
    <source>
        <dbReference type="ARBA" id="ARBA00023157"/>
    </source>
</evidence>
<feature type="transmembrane region" description="Helical" evidence="11">
    <location>
        <begin position="579"/>
        <end position="602"/>
    </location>
</feature>
<dbReference type="InterPro" id="IPR003599">
    <property type="entry name" value="Ig_sub"/>
</dbReference>
<dbReference type="SUPFAM" id="SSF49265">
    <property type="entry name" value="Fibronectin type III"/>
    <property type="match status" value="1"/>
</dbReference>
<dbReference type="SMART" id="SM00408">
    <property type="entry name" value="IGc2"/>
    <property type="match status" value="3"/>
</dbReference>
<feature type="chain" id="PRO_5041643395" description="Immunoglobulin superfamily DCC subclass member 3" evidence="12">
    <location>
        <begin position="30"/>
        <end position="722"/>
    </location>
</feature>
<dbReference type="FunFam" id="2.60.40.10:FF:000189">
    <property type="entry name" value="Neogenin isoform 3"/>
    <property type="match status" value="1"/>
</dbReference>
<dbReference type="Pfam" id="PF00041">
    <property type="entry name" value="fn3"/>
    <property type="match status" value="2"/>
</dbReference>
<evidence type="ECO:0000256" key="3">
    <source>
        <dbReference type="ARBA" id="ARBA00022692"/>
    </source>
</evidence>
<evidence type="ECO:0000256" key="11">
    <source>
        <dbReference type="SAM" id="Phobius"/>
    </source>
</evidence>
<feature type="domain" description="Fibronectin type-III" evidence="14">
    <location>
        <begin position="370"/>
        <end position="464"/>
    </location>
</feature>
<evidence type="ECO:0000259" key="14">
    <source>
        <dbReference type="PROSITE" id="PS50853"/>
    </source>
</evidence>
<evidence type="ECO:0000256" key="10">
    <source>
        <dbReference type="ARBA" id="ARBA00023319"/>
    </source>
</evidence>
<name>A0AA88J5Q7_TACVA</name>
<dbReference type="SMART" id="SM00060">
    <property type="entry name" value="FN3"/>
    <property type="match status" value="2"/>
</dbReference>
<dbReference type="SMART" id="SM00409">
    <property type="entry name" value="IG"/>
    <property type="match status" value="3"/>
</dbReference>
<dbReference type="Proteomes" id="UP001187315">
    <property type="component" value="Unassembled WGS sequence"/>
</dbReference>
<dbReference type="PANTHER" id="PTHR44170">
    <property type="entry name" value="PROTEIN SIDEKICK"/>
    <property type="match status" value="1"/>
</dbReference>
<keyword evidence="3 11" id="KW-0812">Transmembrane</keyword>
<keyword evidence="6 11" id="KW-1133">Transmembrane helix</keyword>
<dbReference type="PROSITE" id="PS50853">
    <property type="entry name" value="FN3"/>
    <property type="match status" value="2"/>
</dbReference>
<dbReference type="GO" id="GO:0098609">
    <property type="term" value="P:cell-cell adhesion"/>
    <property type="evidence" value="ECO:0007669"/>
    <property type="project" value="TreeGrafter"/>
</dbReference>
<dbReference type="PROSITE" id="PS50835">
    <property type="entry name" value="IG_LIKE"/>
    <property type="match status" value="3"/>
</dbReference>